<organism evidence="1 2">
    <name type="scientific">Actinoplanes italicus</name>
    <dbReference type="NCBI Taxonomy" id="113567"/>
    <lineage>
        <taxon>Bacteria</taxon>
        <taxon>Bacillati</taxon>
        <taxon>Actinomycetota</taxon>
        <taxon>Actinomycetes</taxon>
        <taxon>Micromonosporales</taxon>
        <taxon>Micromonosporaceae</taxon>
        <taxon>Actinoplanes</taxon>
    </lineage>
</organism>
<dbReference type="EMBL" id="PVMZ01000003">
    <property type="protein sequence ID" value="PRX23481.1"/>
    <property type="molecule type" value="Genomic_DNA"/>
</dbReference>
<evidence type="ECO:0000313" key="2">
    <source>
        <dbReference type="Proteomes" id="UP000239415"/>
    </source>
</evidence>
<gene>
    <name evidence="1" type="ORF">CLV67_103229</name>
</gene>
<reference evidence="1 2" key="1">
    <citation type="submission" date="2018-03" db="EMBL/GenBank/DDBJ databases">
        <title>Genomic Encyclopedia of Archaeal and Bacterial Type Strains, Phase II (KMG-II): from individual species to whole genera.</title>
        <authorList>
            <person name="Goeker M."/>
        </authorList>
    </citation>
    <scope>NUCLEOTIDE SEQUENCE [LARGE SCALE GENOMIC DNA]</scope>
    <source>
        <strain evidence="1 2">DSM 43146</strain>
    </source>
</reference>
<dbReference type="RefSeq" id="WP_106316676.1">
    <property type="nucleotide sequence ID" value="NZ_BOMO01000041.1"/>
</dbReference>
<sequence>MTLSLGCTVFYTLSAGDVDAIDRNLPLTRGHQVRNLVSVGQVLPAVVTAIFDGSDVTANLKVQLDGEDCYWATSRTFGDRPGTWFWPPRV</sequence>
<evidence type="ECO:0000313" key="1">
    <source>
        <dbReference type="EMBL" id="PRX23481.1"/>
    </source>
</evidence>
<dbReference type="Proteomes" id="UP000239415">
    <property type="component" value="Unassembled WGS sequence"/>
</dbReference>
<dbReference type="OrthoDB" id="3536267at2"/>
<keyword evidence="2" id="KW-1185">Reference proteome</keyword>
<name>A0A2T0KIX4_9ACTN</name>
<proteinExistence type="predicted"/>
<comment type="caution">
    <text evidence="1">The sequence shown here is derived from an EMBL/GenBank/DDBJ whole genome shotgun (WGS) entry which is preliminary data.</text>
</comment>
<protein>
    <submittedName>
        <fullName evidence="1">Uncharacterized protein</fullName>
    </submittedName>
</protein>
<accession>A0A2T0KIX4</accession>
<dbReference type="AlphaFoldDB" id="A0A2T0KIX4"/>